<keyword evidence="5" id="KW-1185">Reference proteome</keyword>
<evidence type="ECO:0000256" key="2">
    <source>
        <dbReference type="SAM" id="Coils"/>
    </source>
</evidence>
<comment type="caution">
    <text evidence="4">The sequence shown here is derived from an EMBL/GenBank/DDBJ whole genome shotgun (WGS) entry which is preliminary data.</text>
</comment>
<name>A0ABR1SSN7_9PEZI</name>
<evidence type="ECO:0000256" key="1">
    <source>
        <dbReference type="ARBA" id="ARBA00023125"/>
    </source>
</evidence>
<organism evidence="4 5">
    <name type="scientific">Apiospora phragmitis</name>
    <dbReference type="NCBI Taxonomy" id="2905665"/>
    <lineage>
        <taxon>Eukaryota</taxon>
        <taxon>Fungi</taxon>
        <taxon>Dikarya</taxon>
        <taxon>Ascomycota</taxon>
        <taxon>Pezizomycotina</taxon>
        <taxon>Sordariomycetes</taxon>
        <taxon>Xylariomycetidae</taxon>
        <taxon>Amphisphaeriales</taxon>
        <taxon>Apiosporaceae</taxon>
        <taxon>Apiospora</taxon>
    </lineage>
</organism>
<dbReference type="Proteomes" id="UP001480595">
    <property type="component" value="Unassembled WGS sequence"/>
</dbReference>
<accession>A0ABR1SSN7</accession>
<sequence>MSSFETQKRAQAAIYDVKLGLGVREAVRKWDATRSYVTRRLAGVPTRQELNKDRQVLSPFLEAQLTHWAIGQARLGFAPALVKFRSMAQRMLNASGTSHQLGQRWHTRFLARNEDIKTTRSRIINYNRVNGATVANINVFFDRLDAPELANIPPERHYNTDEMGIGQGVGGDHWVVAEATSHIALKKDVEKGEWITALDPGFGCGSLRFTEEKAEDTLKGCPNTVLGLKPTKMDMLKVYRQARIDVLTPSTIKNAWRTAGIYPRDRSKPLSSKYVILEDVGVARARPKPSGVVERELTPDFVAELAPTPIKTPSGGQALRNSSRKLATVDHSFSLPSQRLFTRKASKALDQQANKIASLEAQIDYLHAKLDRKTAKVRQKVKVAPGQRFVRMANIRRAKRRLRGRVVYEDEASDVDMPGGPCNAAETIEDDGTEVEDCIIVESTKR</sequence>
<feature type="domain" description="HTH CENPB-type" evidence="3">
    <location>
        <begin position="49"/>
        <end position="119"/>
    </location>
</feature>
<dbReference type="PROSITE" id="PS51253">
    <property type="entry name" value="HTH_CENPB"/>
    <property type="match status" value="1"/>
</dbReference>
<dbReference type="GeneID" id="92099709"/>
<proteinExistence type="predicted"/>
<feature type="coiled-coil region" evidence="2">
    <location>
        <begin position="342"/>
        <end position="376"/>
    </location>
</feature>
<reference evidence="4 5" key="1">
    <citation type="submission" date="2023-01" db="EMBL/GenBank/DDBJ databases">
        <title>Analysis of 21 Apiospora genomes using comparative genomics revels a genus with tremendous synthesis potential of carbohydrate active enzymes and secondary metabolites.</title>
        <authorList>
            <person name="Sorensen T."/>
        </authorList>
    </citation>
    <scope>NUCLEOTIDE SEQUENCE [LARGE SCALE GENOMIC DNA]</scope>
    <source>
        <strain evidence="4 5">CBS 135458</strain>
    </source>
</reference>
<dbReference type="EMBL" id="JAQQWL010000018">
    <property type="protein sequence ID" value="KAK8036740.1"/>
    <property type="molecule type" value="Genomic_DNA"/>
</dbReference>
<evidence type="ECO:0000313" key="4">
    <source>
        <dbReference type="EMBL" id="KAK8036740.1"/>
    </source>
</evidence>
<dbReference type="InterPro" id="IPR006600">
    <property type="entry name" value="HTH_CenpB_DNA-bd_dom"/>
</dbReference>
<keyword evidence="1" id="KW-0238">DNA-binding</keyword>
<protein>
    <recommendedName>
        <fullName evidence="3">HTH CENPB-type domain-containing protein</fullName>
    </recommendedName>
</protein>
<dbReference type="RefSeq" id="XP_066707558.1">
    <property type="nucleotide sequence ID" value="XM_066866644.1"/>
</dbReference>
<gene>
    <name evidence="4" type="ORF">PG994_015237</name>
</gene>
<keyword evidence="2" id="KW-0175">Coiled coil</keyword>
<evidence type="ECO:0000259" key="3">
    <source>
        <dbReference type="PROSITE" id="PS51253"/>
    </source>
</evidence>
<evidence type="ECO:0000313" key="5">
    <source>
        <dbReference type="Proteomes" id="UP001480595"/>
    </source>
</evidence>